<dbReference type="EMBL" id="JBEOQB010000004">
    <property type="protein sequence ID" value="MEZ0452785.1"/>
    <property type="molecule type" value="Genomic_DNA"/>
</dbReference>
<feature type="signal peptide" evidence="1">
    <location>
        <begin position="1"/>
        <end position="19"/>
    </location>
</feature>
<reference evidence="2 3" key="1">
    <citation type="submission" date="2024-06" db="EMBL/GenBank/DDBJ databases">
        <title>Soil Sphingobacterium thalpophilum.</title>
        <authorList>
            <person name="Yang J."/>
            <person name="Li J."/>
        </authorList>
    </citation>
    <scope>NUCLEOTIDE SEQUENCE [LARGE SCALE GENOMIC DNA]</scope>
    <source>
        <strain evidence="2 3">22g91tb</strain>
    </source>
</reference>
<dbReference type="Proteomes" id="UP001566204">
    <property type="component" value="Unassembled WGS sequence"/>
</dbReference>
<name>A0ABV4HE67_9SPHI</name>
<keyword evidence="1" id="KW-0732">Signal</keyword>
<protein>
    <submittedName>
        <fullName evidence="2">Uncharacterized protein</fullName>
    </submittedName>
</protein>
<comment type="caution">
    <text evidence="2">The sequence shown here is derived from an EMBL/GenBank/DDBJ whole genome shotgun (WGS) entry which is preliminary data.</text>
</comment>
<proteinExistence type="predicted"/>
<evidence type="ECO:0000313" key="3">
    <source>
        <dbReference type="Proteomes" id="UP001566204"/>
    </source>
</evidence>
<evidence type="ECO:0000256" key="1">
    <source>
        <dbReference type="SAM" id="SignalP"/>
    </source>
</evidence>
<organism evidence="2 3">
    <name type="scientific">Sphingobacterium thalpophilum</name>
    <dbReference type="NCBI Taxonomy" id="259"/>
    <lineage>
        <taxon>Bacteria</taxon>
        <taxon>Pseudomonadati</taxon>
        <taxon>Bacteroidota</taxon>
        <taxon>Sphingobacteriia</taxon>
        <taxon>Sphingobacteriales</taxon>
        <taxon>Sphingobacteriaceae</taxon>
        <taxon>Sphingobacterium</taxon>
    </lineage>
</organism>
<gene>
    <name evidence="2" type="ORF">ABTW24_14405</name>
</gene>
<dbReference type="RefSeq" id="WP_370483876.1">
    <property type="nucleotide sequence ID" value="NZ_JBEOQA010000002.1"/>
</dbReference>
<feature type="chain" id="PRO_5046633009" evidence="1">
    <location>
        <begin position="20"/>
        <end position="95"/>
    </location>
</feature>
<accession>A0ABV4HE67</accession>
<keyword evidence="3" id="KW-1185">Reference proteome</keyword>
<sequence>MKKYLILIFLFGCIKAVWGQDNGSIKTFADTASTIFKQVSDNKNWQLGAEVAINNTKFITPGSKNSVSTINDISIRIVLPLTNSKGKKTINIMPF</sequence>
<evidence type="ECO:0000313" key="2">
    <source>
        <dbReference type="EMBL" id="MEZ0452785.1"/>
    </source>
</evidence>